<evidence type="ECO:0000313" key="6">
    <source>
        <dbReference type="Proteomes" id="UP000295361"/>
    </source>
</evidence>
<dbReference type="Proteomes" id="UP000295361">
    <property type="component" value="Unassembled WGS sequence"/>
</dbReference>
<keyword evidence="6" id="KW-1185">Reference proteome</keyword>
<dbReference type="InterPro" id="IPR000531">
    <property type="entry name" value="Beta-barrel_TonB"/>
</dbReference>
<dbReference type="SUPFAM" id="SSF56935">
    <property type="entry name" value="Porins"/>
    <property type="match status" value="1"/>
</dbReference>
<evidence type="ECO:0000256" key="1">
    <source>
        <dbReference type="ARBA" id="ARBA00004442"/>
    </source>
</evidence>
<feature type="domain" description="TonB-dependent receptor-like beta-barrel" evidence="4">
    <location>
        <begin position="10"/>
        <end position="103"/>
    </location>
</feature>
<dbReference type="RefSeq" id="WP_133701367.1">
    <property type="nucleotide sequence ID" value="NZ_SNXS01000003.1"/>
</dbReference>
<dbReference type="GO" id="GO:0009279">
    <property type="term" value="C:cell outer membrane"/>
    <property type="evidence" value="ECO:0007669"/>
    <property type="project" value="UniProtKB-SubCell"/>
</dbReference>
<evidence type="ECO:0000313" key="5">
    <source>
        <dbReference type="EMBL" id="TDP71603.1"/>
    </source>
</evidence>
<dbReference type="EMBL" id="SNXS01000003">
    <property type="protein sequence ID" value="TDP71603.1"/>
    <property type="molecule type" value="Genomic_DNA"/>
</dbReference>
<reference evidence="5 6" key="1">
    <citation type="submission" date="2019-03" db="EMBL/GenBank/DDBJ databases">
        <title>Genomic Encyclopedia of Type Strains, Phase IV (KMG-IV): sequencing the most valuable type-strain genomes for metagenomic binning, comparative biology and taxonomic classification.</title>
        <authorList>
            <person name="Goeker M."/>
        </authorList>
    </citation>
    <scope>NUCLEOTIDE SEQUENCE [LARGE SCALE GENOMIC DNA]</scope>
    <source>
        <strain evidence="5 6">DSM 16998</strain>
    </source>
</reference>
<comment type="caution">
    <text evidence="5">The sequence shown here is derived from an EMBL/GenBank/DDBJ whole genome shotgun (WGS) entry which is preliminary data.</text>
</comment>
<evidence type="ECO:0000256" key="3">
    <source>
        <dbReference type="ARBA" id="ARBA00023237"/>
    </source>
</evidence>
<dbReference type="AlphaFoldDB" id="A0A4R6QMN6"/>
<dbReference type="InterPro" id="IPR036942">
    <property type="entry name" value="Beta-barrel_TonB_sf"/>
</dbReference>
<keyword evidence="3" id="KW-0998">Cell outer membrane</keyword>
<keyword evidence="2" id="KW-0472">Membrane</keyword>
<protein>
    <submittedName>
        <fullName evidence="5">TonB-dependent receptor-like protein</fullName>
    </submittedName>
</protein>
<sequence length="104" mass="11612">MRLSPEFPVFENGAAMRSRGIELGLAGRFAGGGQLLASLQWYRNRSDAATDNLNNQPPRQLKRTLSQPLWSPDWRLSGQVLAASHRQVLTERLPGYALLNLNLL</sequence>
<accession>A0A4R6QMN6</accession>
<gene>
    <name evidence="5" type="ORF">DES47_103585</name>
</gene>
<name>A0A4R6QMN6_9BURK</name>
<proteinExistence type="predicted"/>
<dbReference type="Gene3D" id="2.40.170.20">
    <property type="entry name" value="TonB-dependent receptor, beta-barrel domain"/>
    <property type="match status" value="1"/>
</dbReference>
<evidence type="ECO:0000259" key="4">
    <source>
        <dbReference type="Pfam" id="PF00593"/>
    </source>
</evidence>
<comment type="subcellular location">
    <subcellularLocation>
        <location evidence="1">Cell outer membrane</location>
    </subcellularLocation>
</comment>
<evidence type="ECO:0000256" key="2">
    <source>
        <dbReference type="ARBA" id="ARBA00023136"/>
    </source>
</evidence>
<dbReference type="InParanoid" id="A0A4R6QMN6"/>
<dbReference type="Pfam" id="PF00593">
    <property type="entry name" value="TonB_dep_Rec_b-barrel"/>
    <property type="match status" value="1"/>
</dbReference>
<keyword evidence="5" id="KW-0675">Receptor</keyword>
<organism evidence="5 6">
    <name type="scientific">Roseateles toxinivorans</name>
    <dbReference type="NCBI Taxonomy" id="270368"/>
    <lineage>
        <taxon>Bacteria</taxon>
        <taxon>Pseudomonadati</taxon>
        <taxon>Pseudomonadota</taxon>
        <taxon>Betaproteobacteria</taxon>
        <taxon>Burkholderiales</taxon>
        <taxon>Sphaerotilaceae</taxon>
        <taxon>Roseateles</taxon>
    </lineage>
</organism>